<dbReference type="Pfam" id="PF07702">
    <property type="entry name" value="UTRA"/>
    <property type="match status" value="1"/>
</dbReference>
<evidence type="ECO:0000313" key="6">
    <source>
        <dbReference type="Proteomes" id="UP001611263"/>
    </source>
</evidence>
<dbReference type="InterPro" id="IPR036390">
    <property type="entry name" value="WH_DNA-bd_sf"/>
</dbReference>
<dbReference type="Pfam" id="PF00392">
    <property type="entry name" value="GntR"/>
    <property type="match status" value="1"/>
</dbReference>
<evidence type="ECO:0000256" key="3">
    <source>
        <dbReference type="ARBA" id="ARBA00023163"/>
    </source>
</evidence>
<dbReference type="InterPro" id="IPR050679">
    <property type="entry name" value="Bact_HTH_transcr_reg"/>
</dbReference>
<accession>A0ABW7TW50</accession>
<dbReference type="PANTHER" id="PTHR44846">
    <property type="entry name" value="MANNOSYL-D-GLYCERATE TRANSPORT/METABOLISM SYSTEM REPRESSOR MNGR-RELATED"/>
    <property type="match status" value="1"/>
</dbReference>
<sequence>MAPPTGPPLYTQVENALAGRLGVDLHPGDRLPTEDELIKQFGVSRITVRRAIQNLVSRRLVVTKQGRGTYVATPRIIQPLTALTGFVEDMRSQGLHTRARVLRIEDRAAEPEVRTALELPLGASVTRIDRVRLAAGVPVSFDRTYLPSDLGRLVAQDDLENEPIFALLEQRHGTPLVEASYALQASTADKSIADALDIPEGSAVFRIERTSYTTGDRPVDYEVLHYRGDAITFTTRLPRAATAPEGEQ</sequence>
<dbReference type="PROSITE" id="PS50949">
    <property type="entry name" value="HTH_GNTR"/>
    <property type="match status" value="1"/>
</dbReference>
<dbReference type="RefSeq" id="WP_033247223.1">
    <property type="nucleotide sequence ID" value="NZ_JBIRUQ010000015.1"/>
</dbReference>
<gene>
    <name evidence="5" type="ORF">ACH4WX_31460</name>
</gene>
<dbReference type="GeneID" id="93507603"/>
<comment type="caution">
    <text evidence="5">The sequence shown here is derived from an EMBL/GenBank/DDBJ whole genome shotgun (WGS) entry which is preliminary data.</text>
</comment>
<dbReference type="Proteomes" id="UP001611263">
    <property type="component" value="Unassembled WGS sequence"/>
</dbReference>
<organism evidence="5 6">
    <name type="scientific">Nocardia carnea</name>
    <dbReference type="NCBI Taxonomy" id="37328"/>
    <lineage>
        <taxon>Bacteria</taxon>
        <taxon>Bacillati</taxon>
        <taxon>Actinomycetota</taxon>
        <taxon>Actinomycetes</taxon>
        <taxon>Mycobacteriales</taxon>
        <taxon>Nocardiaceae</taxon>
        <taxon>Nocardia</taxon>
    </lineage>
</organism>
<dbReference type="SUPFAM" id="SSF46785">
    <property type="entry name" value="Winged helix' DNA-binding domain"/>
    <property type="match status" value="1"/>
</dbReference>
<dbReference type="SMART" id="SM00866">
    <property type="entry name" value="UTRA"/>
    <property type="match status" value="1"/>
</dbReference>
<dbReference type="CDD" id="cd07377">
    <property type="entry name" value="WHTH_GntR"/>
    <property type="match status" value="1"/>
</dbReference>
<reference evidence="5 6" key="1">
    <citation type="submission" date="2024-10" db="EMBL/GenBank/DDBJ databases">
        <title>The Natural Products Discovery Center: Release of the First 8490 Sequenced Strains for Exploring Actinobacteria Biosynthetic Diversity.</title>
        <authorList>
            <person name="Kalkreuter E."/>
            <person name="Kautsar S.A."/>
            <person name="Yang D."/>
            <person name="Bader C.D."/>
            <person name="Teijaro C.N."/>
            <person name="Fluegel L."/>
            <person name="Davis C.M."/>
            <person name="Simpson J.R."/>
            <person name="Lauterbach L."/>
            <person name="Steele A.D."/>
            <person name="Gui C."/>
            <person name="Meng S."/>
            <person name="Li G."/>
            <person name="Viehrig K."/>
            <person name="Ye F."/>
            <person name="Su P."/>
            <person name="Kiefer A.F."/>
            <person name="Nichols A."/>
            <person name="Cepeda A.J."/>
            <person name="Yan W."/>
            <person name="Fan B."/>
            <person name="Jiang Y."/>
            <person name="Adhikari A."/>
            <person name="Zheng C.-J."/>
            <person name="Schuster L."/>
            <person name="Cowan T.M."/>
            <person name="Smanski M.J."/>
            <person name="Chevrette M.G."/>
            <person name="De Carvalho L.P.S."/>
            <person name="Shen B."/>
        </authorList>
    </citation>
    <scope>NUCLEOTIDE SEQUENCE [LARGE SCALE GENOMIC DNA]</scope>
    <source>
        <strain evidence="5 6">NPDC020568</strain>
    </source>
</reference>
<dbReference type="InterPro" id="IPR036388">
    <property type="entry name" value="WH-like_DNA-bd_sf"/>
</dbReference>
<dbReference type="SUPFAM" id="SSF64288">
    <property type="entry name" value="Chorismate lyase-like"/>
    <property type="match status" value="1"/>
</dbReference>
<keyword evidence="2" id="KW-0238">DNA-binding</keyword>
<dbReference type="SMART" id="SM00345">
    <property type="entry name" value="HTH_GNTR"/>
    <property type="match status" value="1"/>
</dbReference>
<dbReference type="Gene3D" id="3.40.1410.10">
    <property type="entry name" value="Chorismate lyase-like"/>
    <property type="match status" value="1"/>
</dbReference>
<evidence type="ECO:0000259" key="4">
    <source>
        <dbReference type="PROSITE" id="PS50949"/>
    </source>
</evidence>
<evidence type="ECO:0000256" key="1">
    <source>
        <dbReference type="ARBA" id="ARBA00023015"/>
    </source>
</evidence>
<keyword evidence="6" id="KW-1185">Reference proteome</keyword>
<dbReference type="EMBL" id="JBIRUQ010000015">
    <property type="protein sequence ID" value="MFI1465252.1"/>
    <property type="molecule type" value="Genomic_DNA"/>
</dbReference>
<dbReference type="InterPro" id="IPR000524">
    <property type="entry name" value="Tscrpt_reg_HTH_GntR"/>
</dbReference>
<evidence type="ECO:0000256" key="2">
    <source>
        <dbReference type="ARBA" id="ARBA00023125"/>
    </source>
</evidence>
<keyword evidence="1" id="KW-0805">Transcription regulation</keyword>
<keyword evidence="3" id="KW-0804">Transcription</keyword>
<protein>
    <submittedName>
        <fullName evidence="5">GntR family transcriptional regulator</fullName>
    </submittedName>
</protein>
<proteinExistence type="predicted"/>
<dbReference type="InterPro" id="IPR028978">
    <property type="entry name" value="Chorismate_lyase_/UTRA_dom_sf"/>
</dbReference>
<name>A0ABW7TW50_9NOCA</name>
<dbReference type="Gene3D" id="1.10.10.10">
    <property type="entry name" value="Winged helix-like DNA-binding domain superfamily/Winged helix DNA-binding domain"/>
    <property type="match status" value="1"/>
</dbReference>
<dbReference type="PANTHER" id="PTHR44846:SF1">
    <property type="entry name" value="MANNOSYL-D-GLYCERATE TRANSPORT_METABOLISM SYSTEM REPRESSOR MNGR-RELATED"/>
    <property type="match status" value="1"/>
</dbReference>
<feature type="domain" description="HTH gntR-type" evidence="4">
    <location>
        <begin position="7"/>
        <end position="74"/>
    </location>
</feature>
<dbReference type="InterPro" id="IPR011663">
    <property type="entry name" value="UTRA"/>
</dbReference>
<dbReference type="PRINTS" id="PR00035">
    <property type="entry name" value="HTHGNTR"/>
</dbReference>
<evidence type="ECO:0000313" key="5">
    <source>
        <dbReference type="EMBL" id="MFI1465252.1"/>
    </source>
</evidence>